<dbReference type="Proteomes" id="UP001220610">
    <property type="component" value="Chromosome"/>
</dbReference>
<reference evidence="2" key="1">
    <citation type="submission" date="2023-03" db="EMBL/GenBank/DDBJ databases">
        <title>Andean soil-derived lignocellulolytic bacterial consortium as a source of novel taxa and putative plastic-active enzymes.</title>
        <authorList>
            <person name="Diaz-Garcia L."/>
            <person name="Chuvochina M."/>
            <person name="Feuerriegel G."/>
            <person name="Bunk B."/>
            <person name="Sproer C."/>
            <person name="Streit W.R."/>
            <person name="Rodriguez L.M."/>
            <person name="Overmann J."/>
            <person name="Jimenez D.J."/>
        </authorList>
    </citation>
    <scope>NUCLEOTIDE SEQUENCE</scope>
    <source>
        <strain evidence="2">MAG 7</strain>
    </source>
</reference>
<gene>
    <name evidence="2" type="ORF">P0Y53_16215</name>
</gene>
<proteinExistence type="predicted"/>
<name>A0AAJ5WQU9_9BACT</name>
<protein>
    <recommendedName>
        <fullName evidence="1">DUF7660 domain-containing protein</fullName>
    </recommendedName>
</protein>
<dbReference type="Pfam" id="PF24693">
    <property type="entry name" value="DUF7660"/>
    <property type="match status" value="1"/>
</dbReference>
<evidence type="ECO:0000313" key="2">
    <source>
        <dbReference type="EMBL" id="WEK34033.1"/>
    </source>
</evidence>
<organism evidence="2 3">
    <name type="scientific">Candidatus Pseudobacter hemicellulosilyticus</name>
    <dbReference type="NCBI Taxonomy" id="3121375"/>
    <lineage>
        <taxon>Bacteria</taxon>
        <taxon>Pseudomonadati</taxon>
        <taxon>Bacteroidota</taxon>
        <taxon>Chitinophagia</taxon>
        <taxon>Chitinophagales</taxon>
        <taxon>Chitinophagaceae</taxon>
        <taxon>Pseudobacter</taxon>
    </lineage>
</organism>
<evidence type="ECO:0000259" key="1">
    <source>
        <dbReference type="Pfam" id="PF24693"/>
    </source>
</evidence>
<dbReference type="InterPro" id="IPR056077">
    <property type="entry name" value="DUF7660"/>
</dbReference>
<accession>A0AAJ5WQU9</accession>
<sequence length="81" mass="9308">MDLKMMADNAGSKEDFIRFLKVLQADLAENKGRWENANLENYLEGMEAFLTDSTEQSQMKVDFSPSWSLFANMMLVASIYE</sequence>
<feature type="domain" description="DUF7660" evidence="1">
    <location>
        <begin position="12"/>
        <end position="81"/>
    </location>
</feature>
<dbReference type="EMBL" id="CP119311">
    <property type="protein sequence ID" value="WEK34033.1"/>
    <property type="molecule type" value="Genomic_DNA"/>
</dbReference>
<dbReference type="AlphaFoldDB" id="A0AAJ5WQU9"/>
<evidence type="ECO:0000313" key="3">
    <source>
        <dbReference type="Proteomes" id="UP001220610"/>
    </source>
</evidence>